<protein>
    <recommendedName>
        <fullName evidence="5">Response regulatory domain-containing protein</fullName>
    </recommendedName>
</protein>
<feature type="compositionally biased region" description="Low complexity" evidence="4">
    <location>
        <begin position="869"/>
        <end position="884"/>
    </location>
</feature>
<reference evidence="6" key="2">
    <citation type="submission" date="2020-11" db="EMBL/GenBank/DDBJ databases">
        <authorList>
            <consortium name="DOE Joint Genome Institute"/>
            <person name="Kuo A."/>
            <person name="Miyauchi S."/>
            <person name="Kiss E."/>
            <person name="Drula E."/>
            <person name="Kohler A."/>
            <person name="Sanchez-Garcia M."/>
            <person name="Andreopoulos B."/>
            <person name="Barry K.W."/>
            <person name="Bonito G."/>
            <person name="Buee M."/>
            <person name="Carver A."/>
            <person name="Chen C."/>
            <person name="Cichocki N."/>
            <person name="Clum A."/>
            <person name="Culley D."/>
            <person name="Crous P.W."/>
            <person name="Fauchery L."/>
            <person name="Girlanda M."/>
            <person name="Hayes R."/>
            <person name="Keri Z."/>
            <person name="Labutti K."/>
            <person name="Lipzen A."/>
            <person name="Lombard V."/>
            <person name="Magnuson J."/>
            <person name="Maillard F."/>
            <person name="Morin E."/>
            <person name="Murat C."/>
            <person name="Nolan M."/>
            <person name="Ohm R."/>
            <person name="Pangilinan J."/>
            <person name="Pereira M."/>
            <person name="Perotto S."/>
            <person name="Peter M."/>
            <person name="Riley R."/>
            <person name="Sitrit Y."/>
            <person name="Stielow B."/>
            <person name="Szollosi G."/>
            <person name="Zifcakova L."/>
            <person name="Stursova M."/>
            <person name="Spatafora J.W."/>
            <person name="Tedersoo L."/>
            <person name="Vaario L.-M."/>
            <person name="Yamada A."/>
            <person name="Yan M."/>
            <person name="Wang P."/>
            <person name="Xu J."/>
            <person name="Bruns T."/>
            <person name="Baldrian P."/>
            <person name="Vilgalys R."/>
            <person name="Henrissat B."/>
            <person name="Grigoriev I.V."/>
            <person name="Hibbett D."/>
            <person name="Nagy L.G."/>
            <person name="Martin F.M."/>
        </authorList>
    </citation>
    <scope>NUCLEOTIDE SEQUENCE</scope>
    <source>
        <strain evidence="6">UH-Tt-Lm1</strain>
    </source>
</reference>
<feature type="region of interest" description="Disordered" evidence="4">
    <location>
        <begin position="557"/>
        <end position="579"/>
    </location>
</feature>
<feature type="modified residue" description="4-aspartylphosphate" evidence="3">
    <location>
        <position position="950"/>
    </location>
</feature>
<dbReference type="Gene3D" id="3.40.50.2300">
    <property type="match status" value="1"/>
</dbReference>
<feature type="compositionally biased region" description="Polar residues" evidence="4">
    <location>
        <begin position="99"/>
        <end position="108"/>
    </location>
</feature>
<dbReference type="SUPFAM" id="SSF52172">
    <property type="entry name" value="CheY-like"/>
    <property type="match status" value="1"/>
</dbReference>
<dbReference type="FunFam" id="3.40.50.2300:FF:000146">
    <property type="entry name" value="Putative two-component response regulator SSK1p"/>
    <property type="match status" value="1"/>
</dbReference>
<feature type="compositionally biased region" description="Basic and acidic residues" evidence="4">
    <location>
        <begin position="792"/>
        <end position="806"/>
    </location>
</feature>
<feature type="region of interest" description="Disordered" evidence="4">
    <location>
        <begin position="673"/>
        <end position="723"/>
    </location>
</feature>
<feature type="region of interest" description="Disordered" evidence="4">
    <location>
        <begin position="760"/>
        <end position="896"/>
    </location>
</feature>
<evidence type="ECO:0000256" key="3">
    <source>
        <dbReference type="PROSITE-ProRule" id="PRU00169"/>
    </source>
</evidence>
<evidence type="ECO:0000313" key="6">
    <source>
        <dbReference type="EMBL" id="KAF9782593.1"/>
    </source>
</evidence>
<feature type="region of interest" description="Disordered" evidence="4">
    <location>
        <begin position="61"/>
        <end position="116"/>
    </location>
</feature>
<dbReference type="CDD" id="cd17546">
    <property type="entry name" value="REC_hyHK_CKI1_RcsC-like"/>
    <property type="match status" value="1"/>
</dbReference>
<organism evidence="6 7">
    <name type="scientific">Thelephora terrestris</name>
    <dbReference type="NCBI Taxonomy" id="56493"/>
    <lineage>
        <taxon>Eukaryota</taxon>
        <taxon>Fungi</taxon>
        <taxon>Dikarya</taxon>
        <taxon>Basidiomycota</taxon>
        <taxon>Agaricomycotina</taxon>
        <taxon>Agaricomycetes</taxon>
        <taxon>Thelephorales</taxon>
        <taxon>Thelephoraceae</taxon>
        <taxon>Thelephora</taxon>
    </lineage>
</organism>
<dbReference type="SMART" id="SM00448">
    <property type="entry name" value="REC"/>
    <property type="match status" value="1"/>
</dbReference>
<dbReference type="InterPro" id="IPR001789">
    <property type="entry name" value="Sig_transdc_resp-reg_receiver"/>
</dbReference>
<feature type="region of interest" description="Disordered" evidence="4">
    <location>
        <begin position="367"/>
        <end position="391"/>
    </location>
</feature>
<feature type="compositionally biased region" description="Polar residues" evidence="4">
    <location>
        <begin position="522"/>
        <end position="537"/>
    </location>
</feature>
<sequence length="1144" mass="123379">MAAPSSRLETKLPAVRLQPLQPGTIESVERADEDAVIVELPPSNKFAFTWPSNLPISPTLPNLDHSSLPAPEADTVNPAPDPPSLLSHRKTLSDETEETSSAYGTPSSRDPVENSFPIPRISRALSTPTPAQLFQLRNPRRAISDGEWNPKPLDPTPDFEQFHDLSLELADSVQAVVQTLLQFCPPQVLDTAKEQFSGCSISVPTASMSAILTSMKNLNYISAHMCNFGFPSSNLCAEVPPQNIPAPIMSHFDIGEMLQAVGDSLSGLAAQAGIDLVLFHQDVGMKHVAVKGDESCLSYLLSYIVRQVIGTATSGDYVEIGLFIESFTGEVGQAAGDPDGASYTASPTPRLRCTFYVAHRFASAEVNYRPTSTPPSPTVPHDPGLETTASSDRPPLLLNNAFMSRLLQQVSGEFVTNLKPLAFSEGRGSELKVILDYGRIEDPPVNPDCMPCANVELSPEPTLQELATFSETLRGKKVTLCASSRGSFANHLSSYLTAWGLDVSLYALDPLQQRGPQDVDSDTTFFQSSAGPSTPQSSLVLIDDDIEALKESLQAIKADASPQNQTSPKPRPSLIHRPKSTPQLLRGLPSLSRLVQNTTVVHFTSLANYKRVKDLVQSFVGSSQRQLLDVLVIPKPAGPRRVLTALYTALKKPVVDPFFSPIATSPATPASRNASFYFPHDQQKGRQGLRPPVNRRTDSEKSSRSQGGDREHMPVPPSPLSISESIEYFSDPTMKLGASPSSGLVLQSPDGQPAGIFFLPKSGGLGLTPSKTTTQTPTMERDRGQFVMTSRRQSDEVGGHGTDAPRRNSPRSQMTPNPAESPNSIDQQSGGDHHQGTRSTKKVDVQAEGTPQKGLTPPVSPGTRVSAINNRRGSNGRRSTGGDNKSTSKGSQDPKIVPPISVLIVDDNSINQTILSTFMKKKKIKYDVASNGQEAVQKWKSGGFHLILMDIQMPIMDGIQATKEIRRLEKMSGMPGFPNSPTGTPISEGQRTPPDTGPESRQPLTPFRSSVIIVALTASSLSTDRVAALAAGCNDFLTKPVSLQWLNSKIIEWGSIKALQMWADIRPEVMKGFTNGQQEKAHTVAKKLHMPEGRTTVATSRSRSASLTRPPPGPSKITQVTTNPETETKDSVGEGSTDPKEPGG</sequence>
<evidence type="ECO:0000313" key="7">
    <source>
        <dbReference type="Proteomes" id="UP000736335"/>
    </source>
</evidence>
<feature type="compositionally biased region" description="Basic and acidic residues" evidence="4">
    <location>
        <begin position="1126"/>
        <end position="1144"/>
    </location>
</feature>
<reference evidence="6" key="1">
    <citation type="journal article" date="2020" name="Nat. Commun.">
        <title>Large-scale genome sequencing of mycorrhizal fungi provides insights into the early evolution of symbiotic traits.</title>
        <authorList>
            <person name="Miyauchi S."/>
            <person name="Kiss E."/>
            <person name="Kuo A."/>
            <person name="Drula E."/>
            <person name="Kohler A."/>
            <person name="Sanchez-Garcia M."/>
            <person name="Morin E."/>
            <person name="Andreopoulos B."/>
            <person name="Barry K.W."/>
            <person name="Bonito G."/>
            <person name="Buee M."/>
            <person name="Carver A."/>
            <person name="Chen C."/>
            <person name="Cichocki N."/>
            <person name="Clum A."/>
            <person name="Culley D."/>
            <person name="Crous P.W."/>
            <person name="Fauchery L."/>
            <person name="Girlanda M."/>
            <person name="Hayes R.D."/>
            <person name="Keri Z."/>
            <person name="LaButti K."/>
            <person name="Lipzen A."/>
            <person name="Lombard V."/>
            <person name="Magnuson J."/>
            <person name="Maillard F."/>
            <person name="Murat C."/>
            <person name="Nolan M."/>
            <person name="Ohm R.A."/>
            <person name="Pangilinan J."/>
            <person name="Pereira M.F."/>
            <person name="Perotto S."/>
            <person name="Peter M."/>
            <person name="Pfister S."/>
            <person name="Riley R."/>
            <person name="Sitrit Y."/>
            <person name="Stielow J.B."/>
            <person name="Szollosi G."/>
            <person name="Zifcakova L."/>
            <person name="Stursova M."/>
            <person name="Spatafora J.W."/>
            <person name="Tedersoo L."/>
            <person name="Vaario L.M."/>
            <person name="Yamada A."/>
            <person name="Yan M."/>
            <person name="Wang P."/>
            <person name="Xu J."/>
            <person name="Bruns T."/>
            <person name="Baldrian P."/>
            <person name="Vilgalys R."/>
            <person name="Dunand C."/>
            <person name="Henrissat B."/>
            <person name="Grigoriev I.V."/>
            <person name="Hibbett D."/>
            <person name="Nagy L.G."/>
            <person name="Martin F.M."/>
        </authorList>
    </citation>
    <scope>NUCLEOTIDE SEQUENCE</scope>
    <source>
        <strain evidence="6">UH-Tt-Lm1</strain>
    </source>
</reference>
<feature type="compositionally biased region" description="Low complexity" evidence="4">
    <location>
        <begin position="1094"/>
        <end position="1108"/>
    </location>
</feature>
<feature type="compositionally biased region" description="Basic and acidic residues" evidence="4">
    <location>
        <begin position="831"/>
        <end position="845"/>
    </location>
</feature>
<gene>
    <name evidence="6" type="ORF">BJ322DRAFT_1008963</name>
</gene>
<name>A0A9P6H9Q1_9AGAM</name>
<comment type="caution">
    <text evidence="6">The sequence shown here is derived from an EMBL/GenBank/DDBJ whole genome shotgun (WGS) entry which is preliminary data.</text>
</comment>
<proteinExistence type="predicted"/>
<evidence type="ECO:0000259" key="5">
    <source>
        <dbReference type="PROSITE" id="PS50110"/>
    </source>
</evidence>
<dbReference type="InterPro" id="IPR011006">
    <property type="entry name" value="CheY-like_superfamily"/>
</dbReference>
<feature type="compositionally biased region" description="Polar residues" evidence="4">
    <location>
        <begin position="979"/>
        <end position="990"/>
    </location>
</feature>
<keyword evidence="1 3" id="KW-0597">Phosphoprotein</keyword>
<dbReference type="Proteomes" id="UP000736335">
    <property type="component" value="Unassembled WGS sequence"/>
</dbReference>
<keyword evidence="2" id="KW-0902">Two-component regulatory system</keyword>
<feature type="domain" description="Response regulatory" evidence="5">
    <location>
        <begin position="901"/>
        <end position="1054"/>
    </location>
</feature>
<evidence type="ECO:0000256" key="4">
    <source>
        <dbReference type="SAM" id="MobiDB-lite"/>
    </source>
</evidence>
<feature type="compositionally biased region" description="Low complexity" evidence="4">
    <location>
        <begin position="768"/>
        <end position="778"/>
    </location>
</feature>
<dbReference type="PROSITE" id="PS50110">
    <property type="entry name" value="RESPONSE_REGULATORY"/>
    <property type="match status" value="1"/>
</dbReference>
<dbReference type="OrthoDB" id="21225at2759"/>
<feature type="region of interest" description="Disordered" evidence="4">
    <location>
        <begin position="971"/>
        <end position="1004"/>
    </location>
</feature>
<feature type="compositionally biased region" description="Basic and acidic residues" evidence="4">
    <location>
        <begin position="695"/>
        <end position="713"/>
    </location>
</feature>
<feature type="region of interest" description="Disordered" evidence="4">
    <location>
        <begin position="517"/>
        <end position="537"/>
    </location>
</feature>
<dbReference type="Pfam" id="PF00072">
    <property type="entry name" value="Response_reg"/>
    <property type="match status" value="1"/>
</dbReference>
<dbReference type="PANTHER" id="PTHR45339">
    <property type="entry name" value="HYBRID SIGNAL TRANSDUCTION HISTIDINE KINASE J"/>
    <property type="match status" value="1"/>
</dbReference>
<feature type="compositionally biased region" description="Polar residues" evidence="4">
    <location>
        <begin position="1116"/>
        <end position="1125"/>
    </location>
</feature>
<accession>A0A9P6H9Q1</accession>
<keyword evidence="7" id="KW-1185">Reference proteome</keyword>
<feature type="region of interest" description="Disordered" evidence="4">
    <location>
        <begin position="1089"/>
        <end position="1144"/>
    </location>
</feature>
<dbReference type="EMBL" id="WIUZ02000011">
    <property type="protein sequence ID" value="KAF9782593.1"/>
    <property type="molecule type" value="Genomic_DNA"/>
</dbReference>
<feature type="compositionally biased region" description="Polar residues" evidence="4">
    <location>
        <begin position="810"/>
        <end position="830"/>
    </location>
</feature>
<evidence type="ECO:0000256" key="2">
    <source>
        <dbReference type="ARBA" id="ARBA00023012"/>
    </source>
</evidence>
<dbReference type="AlphaFoldDB" id="A0A9P6H9Q1"/>
<dbReference type="GO" id="GO:0000156">
    <property type="term" value="F:phosphorelay response regulator activity"/>
    <property type="evidence" value="ECO:0007669"/>
    <property type="project" value="UniProtKB-ARBA"/>
</dbReference>
<dbReference type="PANTHER" id="PTHR45339:SF1">
    <property type="entry name" value="HYBRID SIGNAL TRANSDUCTION HISTIDINE KINASE J"/>
    <property type="match status" value="1"/>
</dbReference>
<evidence type="ECO:0000256" key="1">
    <source>
        <dbReference type="ARBA" id="ARBA00022553"/>
    </source>
</evidence>